<sequence length="337" mass="37308">MATDPPRISTQILVHVVDQIRARGVDPGDLLRSHGVSAAALDDIELMAPLATYVALFEKAAAAVGDPHFGLKAAQATDAGALGALSFMFMSAPTLREALAGFTRFLDVLQEGTLLEVRPQGTQLTIAYQIRDSRITARRQDAEYSIGSTYHLIKEYARRFTPIEVYFEHERVGAYQVYADYFGCDVFFGQPLNAIVFNAEILDARSPRLSTRLYPIVTAHLQAAMSERGTPSRLSERVSRLLTDARIARSVTAEEIAGELQLSVHAMGRRLAVEGMSFRKLLLDRRMEAACRLLQEGAAPIGEVSLRLGYGENASFTRAFRRKFGLTPDQFRRGERP</sequence>
<accession>A0A975G025</accession>
<dbReference type="PROSITE" id="PS00041">
    <property type="entry name" value="HTH_ARAC_FAMILY_1"/>
    <property type="match status" value="1"/>
</dbReference>
<keyword evidence="3" id="KW-0804">Transcription</keyword>
<dbReference type="InterPro" id="IPR032687">
    <property type="entry name" value="AraC-type_N"/>
</dbReference>
<evidence type="ECO:0000256" key="1">
    <source>
        <dbReference type="ARBA" id="ARBA00023015"/>
    </source>
</evidence>
<dbReference type="Pfam" id="PF12625">
    <property type="entry name" value="Arabinose_bd"/>
    <property type="match status" value="1"/>
</dbReference>
<dbReference type="GO" id="GO:0000976">
    <property type="term" value="F:transcription cis-regulatory region binding"/>
    <property type="evidence" value="ECO:0007669"/>
    <property type="project" value="TreeGrafter"/>
</dbReference>
<dbReference type="Pfam" id="PF12833">
    <property type="entry name" value="HTH_18"/>
    <property type="match status" value="1"/>
</dbReference>
<dbReference type="InterPro" id="IPR018060">
    <property type="entry name" value="HTH_AraC"/>
</dbReference>
<dbReference type="RefSeq" id="WP_211938698.1">
    <property type="nucleotide sequence ID" value="NZ_CP073078.1"/>
</dbReference>
<dbReference type="InterPro" id="IPR009057">
    <property type="entry name" value="Homeodomain-like_sf"/>
</dbReference>
<evidence type="ECO:0000256" key="3">
    <source>
        <dbReference type="ARBA" id="ARBA00023163"/>
    </source>
</evidence>
<evidence type="ECO:0000313" key="5">
    <source>
        <dbReference type="EMBL" id="QUD88648.1"/>
    </source>
</evidence>
<reference evidence="5" key="1">
    <citation type="submission" date="2021-04" db="EMBL/GenBank/DDBJ databases">
        <title>The complete genome sequence of Caulobacter sp. S6.</title>
        <authorList>
            <person name="Tang Y."/>
            <person name="Ouyang W."/>
            <person name="Liu Q."/>
            <person name="Huang B."/>
            <person name="Guo Z."/>
            <person name="Lei P."/>
        </authorList>
    </citation>
    <scope>NUCLEOTIDE SEQUENCE</scope>
    <source>
        <strain evidence="5">S6</strain>
    </source>
</reference>
<keyword evidence="2" id="KW-0238">DNA-binding</keyword>
<dbReference type="PRINTS" id="PR00032">
    <property type="entry name" value="HTHARAC"/>
</dbReference>
<evidence type="ECO:0000259" key="4">
    <source>
        <dbReference type="PROSITE" id="PS01124"/>
    </source>
</evidence>
<proteinExistence type="predicted"/>
<keyword evidence="6" id="KW-1185">Reference proteome</keyword>
<name>A0A975G025_9CAUL</name>
<dbReference type="KEGG" id="caul:KCG34_01810"/>
<organism evidence="5 6">
    <name type="scientific">Phenylobacterium montanum</name>
    <dbReference type="NCBI Taxonomy" id="2823693"/>
    <lineage>
        <taxon>Bacteria</taxon>
        <taxon>Pseudomonadati</taxon>
        <taxon>Pseudomonadota</taxon>
        <taxon>Alphaproteobacteria</taxon>
        <taxon>Caulobacterales</taxon>
        <taxon>Caulobacteraceae</taxon>
        <taxon>Phenylobacterium</taxon>
    </lineage>
</organism>
<dbReference type="Proteomes" id="UP000676409">
    <property type="component" value="Chromosome"/>
</dbReference>
<dbReference type="Gene3D" id="1.10.10.60">
    <property type="entry name" value="Homeodomain-like"/>
    <property type="match status" value="1"/>
</dbReference>
<evidence type="ECO:0000313" key="6">
    <source>
        <dbReference type="Proteomes" id="UP000676409"/>
    </source>
</evidence>
<feature type="domain" description="HTH araC/xylS-type" evidence="4">
    <location>
        <begin position="236"/>
        <end position="334"/>
    </location>
</feature>
<evidence type="ECO:0000256" key="2">
    <source>
        <dbReference type="ARBA" id="ARBA00023125"/>
    </source>
</evidence>
<dbReference type="PROSITE" id="PS01124">
    <property type="entry name" value="HTH_ARAC_FAMILY_2"/>
    <property type="match status" value="1"/>
</dbReference>
<dbReference type="SUPFAM" id="SSF46689">
    <property type="entry name" value="Homeodomain-like"/>
    <property type="match status" value="1"/>
</dbReference>
<dbReference type="SMART" id="SM00342">
    <property type="entry name" value="HTH_ARAC"/>
    <property type="match status" value="1"/>
</dbReference>
<dbReference type="GO" id="GO:0005829">
    <property type="term" value="C:cytosol"/>
    <property type="evidence" value="ECO:0007669"/>
    <property type="project" value="TreeGrafter"/>
</dbReference>
<protein>
    <submittedName>
        <fullName evidence="5">AraC family transcriptional regulator</fullName>
    </submittedName>
</protein>
<dbReference type="AlphaFoldDB" id="A0A975G025"/>
<dbReference type="InterPro" id="IPR020449">
    <property type="entry name" value="Tscrpt_reg_AraC-type_HTH"/>
</dbReference>
<keyword evidence="1" id="KW-0805">Transcription regulation</keyword>
<dbReference type="InterPro" id="IPR018062">
    <property type="entry name" value="HTH_AraC-typ_CS"/>
</dbReference>
<dbReference type="EMBL" id="CP073078">
    <property type="protein sequence ID" value="QUD88648.1"/>
    <property type="molecule type" value="Genomic_DNA"/>
</dbReference>
<dbReference type="PANTHER" id="PTHR47894">
    <property type="entry name" value="HTH-TYPE TRANSCRIPTIONAL REGULATOR GADX"/>
    <property type="match status" value="1"/>
</dbReference>
<gene>
    <name evidence="5" type="ORF">KCG34_01810</name>
</gene>
<dbReference type="PANTHER" id="PTHR47894:SF4">
    <property type="entry name" value="HTH-TYPE TRANSCRIPTIONAL REGULATOR GADX"/>
    <property type="match status" value="1"/>
</dbReference>
<dbReference type="GO" id="GO:0003700">
    <property type="term" value="F:DNA-binding transcription factor activity"/>
    <property type="evidence" value="ECO:0007669"/>
    <property type="project" value="InterPro"/>
</dbReference>